<accession>A0ABZ0SE82</accession>
<proteinExistence type="predicted"/>
<evidence type="ECO:0000313" key="2">
    <source>
        <dbReference type="Proteomes" id="UP001432180"/>
    </source>
</evidence>
<gene>
    <name evidence="1" type="ORF">Thiowin_02948</name>
</gene>
<reference evidence="1 2" key="1">
    <citation type="journal article" date="2023" name="Microorganisms">
        <title>Thiorhodovibrio frisius and Trv. litoralis spp. nov., Two Novel Members from a Clade of Fastidious Purple Sulfur Bacteria That Exhibit Unique Red-Shifted Light-Harvesting Capabilities.</title>
        <authorList>
            <person name="Methner A."/>
            <person name="Kuzyk S.B."/>
            <person name="Petersen J."/>
            <person name="Bauer S."/>
            <person name="Brinkmann H."/>
            <person name="Sichau K."/>
            <person name="Wanner G."/>
            <person name="Wolf J."/>
            <person name="Neumann-Schaal M."/>
            <person name="Henke P."/>
            <person name="Tank M."/>
            <person name="Sproer C."/>
            <person name="Bunk B."/>
            <person name="Overmann J."/>
        </authorList>
    </citation>
    <scope>NUCLEOTIDE SEQUENCE [LARGE SCALE GENOMIC DNA]</scope>
    <source>
        <strain evidence="1 2">DSM 6702</strain>
    </source>
</reference>
<dbReference type="RefSeq" id="WP_328983706.1">
    <property type="nucleotide sequence ID" value="NZ_CP121472.1"/>
</dbReference>
<name>A0ABZ0SE82_9GAMM</name>
<protein>
    <submittedName>
        <fullName evidence="1">Uncharacterized protein</fullName>
    </submittedName>
</protein>
<dbReference type="Proteomes" id="UP001432180">
    <property type="component" value="Chromosome"/>
</dbReference>
<evidence type="ECO:0000313" key="1">
    <source>
        <dbReference type="EMBL" id="WPL17905.1"/>
    </source>
</evidence>
<keyword evidence="2" id="KW-1185">Reference proteome</keyword>
<dbReference type="EMBL" id="CP121472">
    <property type="protein sequence ID" value="WPL17905.1"/>
    <property type="molecule type" value="Genomic_DNA"/>
</dbReference>
<sequence>MSTRGWYDYHVIDRSAGAMSLAMRFYKWGDATPENALDEYLNFRKRLRQQNNRLPIEWLDALLRDQLGELYAGLPPHFTTAAFLFLLQRADEEIDREYWHRFDPRDKRPDFPLTYALNEALTAGPFEIPPNDNPALERVRRVIATARYLRPWRDYGLRLDFLTWLQYLTQPNSSSDMGSIAGEYQRSWDIAYHYRLFFWIDTSDPLTIDQIAIELCERDGEDVLRPSDAIQDPDENAWKRDQAKKLNEIIRASDIRIASLEMLRHEYAITPDRFWQFREQPDPDEVRHRARTKEVQNSCKMLVHLVEKRFGSVIAAESRPLMESINDFDVLLELTGPIIDCSDADAWRKALRDLLTTQSH</sequence>
<organism evidence="1 2">
    <name type="scientific">Thiorhodovibrio winogradskyi</name>
    <dbReference type="NCBI Taxonomy" id="77007"/>
    <lineage>
        <taxon>Bacteria</taxon>
        <taxon>Pseudomonadati</taxon>
        <taxon>Pseudomonadota</taxon>
        <taxon>Gammaproteobacteria</taxon>
        <taxon>Chromatiales</taxon>
        <taxon>Chromatiaceae</taxon>
        <taxon>Thiorhodovibrio</taxon>
    </lineage>
</organism>